<evidence type="ECO:0000256" key="6">
    <source>
        <dbReference type="ARBA" id="ARBA00023253"/>
    </source>
</evidence>
<reference evidence="13 14" key="2">
    <citation type="submission" date="2018-11" db="EMBL/GenBank/DDBJ databases">
        <authorList>
            <consortium name="Pathogen Informatics"/>
        </authorList>
    </citation>
    <scope>NUCLEOTIDE SEQUENCE [LARGE SCALE GENOMIC DNA]</scope>
</reference>
<protein>
    <recommendedName>
        <fullName evidence="9">GDP-fucose protein O-fucosyltransferase 2</fullName>
        <ecNumber evidence="3">2.4.1.221</ecNumber>
    </recommendedName>
    <alternativeName>
        <fullName evidence="10">Peptide-O-fucosyltransferase 2</fullName>
    </alternativeName>
</protein>
<dbReference type="EC" id="2.4.1.221" evidence="3"/>
<dbReference type="PANTHER" id="PTHR13398:SF0">
    <property type="entry name" value="GDP-FUCOSE PROTEIN O-FUCOSYLTRANSFERASE 2"/>
    <property type="match status" value="1"/>
</dbReference>
<dbReference type="GO" id="GO:0046922">
    <property type="term" value="F:peptide-O-fucosyltransferase activity"/>
    <property type="evidence" value="ECO:0007669"/>
    <property type="project" value="UniProtKB-EC"/>
</dbReference>
<dbReference type="Proteomes" id="UP000267606">
    <property type="component" value="Unassembled WGS sequence"/>
</dbReference>
<organism evidence="15">
    <name type="scientific">Onchocerca flexuosa</name>
    <dbReference type="NCBI Taxonomy" id="387005"/>
    <lineage>
        <taxon>Eukaryota</taxon>
        <taxon>Metazoa</taxon>
        <taxon>Ecdysozoa</taxon>
        <taxon>Nematoda</taxon>
        <taxon>Chromadorea</taxon>
        <taxon>Rhabditida</taxon>
        <taxon>Spirurina</taxon>
        <taxon>Spiruromorpha</taxon>
        <taxon>Filarioidea</taxon>
        <taxon>Onchocercidae</taxon>
        <taxon>Onchocerca</taxon>
    </lineage>
</organism>
<dbReference type="Pfam" id="PF10250">
    <property type="entry name" value="O-FucT"/>
    <property type="match status" value="1"/>
</dbReference>
<dbReference type="PANTHER" id="PTHR13398">
    <property type="entry name" value="GDP-FUCOSE PROTEIN O-FUCOSYLTRANSFERASE 2"/>
    <property type="match status" value="1"/>
</dbReference>
<evidence type="ECO:0000256" key="2">
    <source>
        <dbReference type="ARBA" id="ARBA00004922"/>
    </source>
</evidence>
<evidence type="ECO:0000256" key="3">
    <source>
        <dbReference type="ARBA" id="ARBA00012196"/>
    </source>
</evidence>
<comment type="similarity">
    <text evidence="8">Belongs to the glycosyltransferase 68 family.</text>
</comment>
<keyword evidence="4" id="KW-0808">Transferase</keyword>
<comment type="catalytic activity">
    <reaction evidence="11">
        <text>L-threonyl-[protein] + GDP-beta-L-fucose = 3-O-(alpha-L-fucosyl)-L-threonyl-[protein] + GDP + H(+)</text>
        <dbReference type="Rhea" id="RHEA:70491"/>
        <dbReference type="Rhea" id="RHEA-COMP:11060"/>
        <dbReference type="Rhea" id="RHEA-COMP:17915"/>
        <dbReference type="ChEBI" id="CHEBI:15378"/>
        <dbReference type="ChEBI" id="CHEBI:30013"/>
        <dbReference type="ChEBI" id="CHEBI:57273"/>
        <dbReference type="ChEBI" id="CHEBI:58189"/>
        <dbReference type="ChEBI" id="CHEBI:189631"/>
        <dbReference type="EC" id="2.4.1.221"/>
    </reaction>
    <physiologicalReaction direction="left-to-right" evidence="11">
        <dbReference type="Rhea" id="RHEA:70492"/>
    </physiologicalReaction>
</comment>
<evidence type="ECO:0000256" key="10">
    <source>
        <dbReference type="ARBA" id="ARBA00033083"/>
    </source>
</evidence>
<comment type="catalytic activity">
    <reaction evidence="12">
        <text>L-seryl-[protein] + GDP-beta-L-fucose = 3-O-(alpha-L-fucosyl)-L-seryl-[protein] + GDP + H(+)</text>
        <dbReference type="Rhea" id="RHEA:63644"/>
        <dbReference type="Rhea" id="RHEA-COMP:9863"/>
        <dbReference type="Rhea" id="RHEA-COMP:17914"/>
        <dbReference type="ChEBI" id="CHEBI:15378"/>
        <dbReference type="ChEBI" id="CHEBI:29999"/>
        <dbReference type="ChEBI" id="CHEBI:57273"/>
        <dbReference type="ChEBI" id="CHEBI:58189"/>
        <dbReference type="ChEBI" id="CHEBI:189632"/>
        <dbReference type="EC" id="2.4.1.221"/>
    </reaction>
    <physiologicalReaction direction="left-to-right" evidence="12">
        <dbReference type="Rhea" id="RHEA:63645"/>
    </physiologicalReaction>
</comment>
<evidence type="ECO:0000256" key="1">
    <source>
        <dbReference type="ARBA" id="ARBA00004240"/>
    </source>
</evidence>
<evidence type="ECO:0000256" key="7">
    <source>
        <dbReference type="ARBA" id="ARBA00023277"/>
    </source>
</evidence>
<comment type="subcellular location">
    <subcellularLocation>
        <location evidence="1">Endoplasmic reticulum</location>
    </subcellularLocation>
</comment>
<evidence type="ECO:0000313" key="13">
    <source>
        <dbReference type="EMBL" id="VDO48850.1"/>
    </source>
</evidence>
<evidence type="ECO:0000313" key="15">
    <source>
        <dbReference type="WBParaSite" id="OFLC_0000700601-mRNA-1"/>
    </source>
</evidence>
<dbReference type="AlphaFoldDB" id="A0A183HHP5"/>
<reference evidence="15" key="1">
    <citation type="submission" date="2016-06" db="UniProtKB">
        <authorList>
            <consortium name="WormBaseParasite"/>
        </authorList>
    </citation>
    <scope>IDENTIFICATION</scope>
</reference>
<dbReference type="InterPro" id="IPR045130">
    <property type="entry name" value="OFUT2-like"/>
</dbReference>
<keyword evidence="6" id="KW-0294">Fucose metabolism</keyword>
<dbReference type="STRING" id="387005.A0A183HHP5"/>
<accession>A0A183HHP5</accession>
<evidence type="ECO:0000256" key="8">
    <source>
        <dbReference type="ARBA" id="ARBA00025803"/>
    </source>
</evidence>
<gene>
    <name evidence="13" type="ORF">OFLC_LOCUS7005</name>
</gene>
<comment type="pathway">
    <text evidence="2">Protein modification; protein glycosylation.</text>
</comment>
<proteinExistence type="inferred from homology"/>
<evidence type="ECO:0000256" key="4">
    <source>
        <dbReference type="ARBA" id="ARBA00022679"/>
    </source>
</evidence>
<dbReference type="WBParaSite" id="OFLC_0000700601-mRNA-1">
    <property type="protein sequence ID" value="OFLC_0000700601-mRNA-1"/>
    <property type="gene ID" value="OFLC_0000700601"/>
</dbReference>
<evidence type="ECO:0000256" key="12">
    <source>
        <dbReference type="ARBA" id="ARBA00048647"/>
    </source>
</evidence>
<sequence length="219" mass="25739">MFISSLTYSHAFRADPMVTSERPETQTLFVLQSVTGRENLAGRFRVDHVITEGFERNVLICQRCCDANESIAAIASDVSKNERKFLIYDVNYGEGFNLRRDVFMRIANTVRILREHGHNYVLVLPPWGGLYHWRRGHLKVPWSKFFHIQSINEFVPVIEFHRFLKETNYDAIDEVLYLQGYAEGWAGGKYEIKYDQRNCISDPHYKFINGLWYDFEALK</sequence>
<dbReference type="InterPro" id="IPR019378">
    <property type="entry name" value="GDP-Fuc_O-FucTrfase"/>
</dbReference>
<dbReference type="GO" id="GO:0005783">
    <property type="term" value="C:endoplasmic reticulum"/>
    <property type="evidence" value="ECO:0007669"/>
    <property type="project" value="UniProtKB-SubCell"/>
</dbReference>
<name>A0A183HHP5_9BILA</name>
<evidence type="ECO:0000256" key="9">
    <source>
        <dbReference type="ARBA" id="ARBA00026232"/>
    </source>
</evidence>
<keyword evidence="5" id="KW-0256">Endoplasmic reticulum</keyword>
<dbReference type="EMBL" id="UZAJ01007037">
    <property type="protein sequence ID" value="VDO48850.1"/>
    <property type="molecule type" value="Genomic_DNA"/>
</dbReference>
<keyword evidence="14" id="KW-1185">Reference proteome</keyword>
<keyword evidence="7" id="KW-0119">Carbohydrate metabolism</keyword>
<evidence type="ECO:0000256" key="11">
    <source>
        <dbReference type="ARBA" id="ARBA00047273"/>
    </source>
</evidence>
<evidence type="ECO:0000313" key="14">
    <source>
        <dbReference type="Proteomes" id="UP000267606"/>
    </source>
</evidence>
<dbReference type="Gene3D" id="3.40.50.11340">
    <property type="match status" value="1"/>
</dbReference>
<dbReference type="GO" id="GO:0006004">
    <property type="term" value="P:fucose metabolic process"/>
    <property type="evidence" value="ECO:0007669"/>
    <property type="project" value="UniProtKB-KW"/>
</dbReference>
<evidence type="ECO:0000256" key="5">
    <source>
        <dbReference type="ARBA" id="ARBA00022824"/>
    </source>
</evidence>